<feature type="non-terminal residue" evidence="3">
    <location>
        <position position="831"/>
    </location>
</feature>
<evidence type="ECO:0000259" key="1">
    <source>
        <dbReference type="Pfam" id="PF00078"/>
    </source>
</evidence>
<comment type="caution">
    <text evidence="3">The sequence shown here is derived from an EMBL/GenBank/DDBJ whole genome shotgun (WGS) entry which is preliminary data.</text>
</comment>
<dbReference type="OrthoDB" id="6779904at2759"/>
<feature type="domain" description="Reverse transcriptase" evidence="1">
    <location>
        <begin position="524"/>
        <end position="602"/>
    </location>
</feature>
<sequence>MAAVVGVFAMLYLYQLLCLATPVISPVNLSNKRLPINEHLHNNYSIKSCVSTLKSASFAVYEIAAKTTIMPVNSKRITSKRSTSTLAYFLCMSLLLTGGNIERNPGPVQQGHNLKLCAEKGLRICHLNIRSLVNKIDEIRVFCETHKPHVLCLNETWLDTSIADGEIQLDGYSHIRRDKTRHQGGVLVYIASNLNFKERDEIGDESGELQCLWLEIVPPKSKGFLICSSYRPPNSDNERTYVEGLRNMLDNVSDLQKEVILIGDFNFDLKRSRKSAACKCFVDMSKEFGLKQIICDYTRVTQHSKSLIDLFLTSRPDLYITGVMPVGFSDHSVIYAVRKLHRLKPPSSRIINTRNYKCYNQIAFVEDLNKVPWSQIDITGDIEDSWDAFKNLFNDVADSHAPQIHVRTRGQKVPWLTTEIRKLMKERDNLHKLALKTNSELHWSSFKRMRNAGTWKNLKRLLGSNCSEGIKVQQCKIPGEWKKAKVTPLYKNGAKSDPKNFRPISVLPISVRISKETLNRNGAKAFDTIDHDVLIHKLKHYGVSNESLLWFKDYFCARKQFVTIDSHRSEELDIACGVPQGSILGPLLFIIYINDLSSCMRSCSRHGVVFDSHMTWKDQADHVYKKVAVRVNVLRRIRTFLTEKAAIHVYNGIILPVFDYCDITWSSLLQQDEDRLQRLQHRAARIITLSERSSEAMEKLKWSSLNLIGVQVYNMLPDHVMKAESIHTFARLLISRHRAPMDTSLRILFKKPLFSIMSFNLMSLMRARQNSTIRKFIHVYSAHTQPCVTSHKPLGATRLGLYMAKCLASRMITNQLFISFRGKILMPDNFI</sequence>
<dbReference type="PANTHER" id="PTHR33395:SF22">
    <property type="entry name" value="REVERSE TRANSCRIPTASE DOMAIN-CONTAINING PROTEIN"/>
    <property type="match status" value="1"/>
</dbReference>
<protein>
    <submittedName>
        <fullName evidence="3">Uncharacterized protein</fullName>
    </submittedName>
</protein>
<feature type="domain" description="Endonuclease/exonuclease/phosphatase" evidence="2">
    <location>
        <begin position="127"/>
        <end position="331"/>
    </location>
</feature>
<gene>
    <name evidence="3" type="ORF">PACLA_8A021561</name>
</gene>
<dbReference type="PANTHER" id="PTHR33395">
    <property type="entry name" value="TRANSCRIPTASE, PUTATIVE-RELATED-RELATED"/>
    <property type="match status" value="1"/>
</dbReference>
<organism evidence="3 4">
    <name type="scientific">Paramuricea clavata</name>
    <name type="common">Red gorgonian</name>
    <name type="synonym">Violescent sea-whip</name>
    <dbReference type="NCBI Taxonomy" id="317549"/>
    <lineage>
        <taxon>Eukaryota</taxon>
        <taxon>Metazoa</taxon>
        <taxon>Cnidaria</taxon>
        <taxon>Anthozoa</taxon>
        <taxon>Octocorallia</taxon>
        <taxon>Malacalcyonacea</taxon>
        <taxon>Plexauridae</taxon>
        <taxon>Paramuricea</taxon>
    </lineage>
</organism>
<keyword evidence="4" id="KW-1185">Reference proteome</keyword>
<evidence type="ECO:0000313" key="4">
    <source>
        <dbReference type="Proteomes" id="UP001152795"/>
    </source>
</evidence>
<reference evidence="3" key="1">
    <citation type="submission" date="2020-04" db="EMBL/GenBank/DDBJ databases">
        <authorList>
            <person name="Alioto T."/>
            <person name="Alioto T."/>
            <person name="Gomez Garrido J."/>
        </authorList>
    </citation>
    <scope>NUCLEOTIDE SEQUENCE</scope>
    <source>
        <strain evidence="3">A484AB</strain>
    </source>
</reference>
<dbReference type="Pfam" id="PF03372">
    <property type="entry name" value="Exo_endo_phos"/>
    <property type="match status" value="1"/>
</dbReference>
<dbReference type="Proteomes" id="UP001152795">
    <property type="component" value="Unassembled WGS sequence"/>
</dbReference>
<evidence type="ECO:0000313" key="3">
    <source>
        <dbReference type="EMBL" id="CAB3986328.1"/>
    </source>
</evidence>
<dbReference type="EMBL" id="CACRXK020001000">
    <property type="protein sequence ID" value="CAB3986328.1"/>
    <property type="molecule type" value="Genomic_DNA"/>
</dbReference>
<dbReference type="GO" id="GO:0003824">
    <property type="term" value="F:catalytic activity"/>
    <property type="evidence" value="ECO:0007669"/>
    <property type="project" value="InterPro"/>
</dbReference>
<dbReference type="GO" id="GO:0031012">
    <property type="term" value="C:extracellular matrix"/>
    <property type="evidence" value="ECO:0007669"/>
    <property type="project" value="TreeGrafter"/>
</dbReference>
<proteinExistence type="predicted"/>
<dbReference type="InterPro" id="IPR000477">
    <property type="entry name" value="RT_dom"/>
</dbReference>
<dbReference type="InterPro" id="IPR036691">
    <property type="entry name" value="Endo/exonu/phosph_ase_sf"/>
</dbReference>
<dbReference type="SUPFAM" id="SSF56219">
    <property type="entry name" value="DNase I-like"/>
    <property type="match status" value="1"/>
</dbReference>
<dbReference type="AlphaFoldDB" id="A0A7D9HP08"/>
<dbReference type="Gene3D" id="3.60.10.10">
    <property type="entry name" value="Endonuclease/exonuclease/phosphatase"/>
    <property type="match status" value="1"/>
</dbReference>
<evidence type="ECO:0000259" key="2">
    <source>
        <dbReference type="Pfam" id="PF03372"/>
    </source>
</evidence>
<dbReference type="InterPro" id="IPR005135">
    <property type="entry name" value="Endo/exonuclease/phosphatase"/>
</dbReference>
<name>A0A7D9HP08_PARCT</name>
<accession>A0A7D9HP08</accession>
<dbReference type="Pfam" id="PF00078">
    <property type="entry name" value="RVT_1"/>
    <property type="match status" value="1"/>
</dbReference>